<reference evidence="1 2" key="1">
    <citation type="submission" date="2023-03" db="EMBL/GenBank/DDBJ databases">
        <authorList>
            <person name="Pearce D."/>
        </authorList>
    </citation>
    <scope>NUCLEOTIDE SEQUENCE [LARGE SCALE GENOMIC DNA]</scope>
    <source>
        <strain evidence="1">Msz</strain>
    </source>
</reference>
<proteinExistence type="predicted"/>
<evidence type="ECO:0000313" key="1">
    <source>
        <dbReference type="EMBL" id="CAI8880620.1"/>
    </source>
</evidence>
<evidence type="ECO:0000313" key="2">
    <source>
        <dbReference type="Proteomes" id="UP001162030"/>
    </source>
</evidence>
<protein>
    <submittedName>
        <fullName evidence="1">Uncharacterized protein</fullName>
    </submittedName>
</protein>
<dbReference type="EMBL" id="OX458333">
    <property type="protein sequence ID" value="CAI8880620.1"/>
    <property type="molecule type" value="Genomic_DNA"/>
</dbReference>
<sequence>MWLPKLSYEHGKDMLVFTLPNFNDSEIFPIDYKLRQNLSISLIFHFKTKLYTIHKAVSKTVYACDGVVDNFAPDFFTFVRHILSTNFSRSFQRRDESRCPKLTTE</sequence>
<keyword evidence="2" id="KW-1185">Reference proteome</keyword>
<name>A0ABM9I448_9GAMM</name>
<organism evidence="1 2">
    <name type="scientific">Methylocaldum szegediense</name>
    <dbReference type="NCBI Taxonomy" id="73780"/>
    <lineage>
        <taxon>Bacteria</taxon>
        <taxon>Pseudomonadati</taxon>
        <taxon>Pseudomonadota</taxon>
        <taxon>Gammaproteobacteria</taxon>
        <taxon>Methylococcales</taxon>
        <taxon>Methylococcaceae</taxon>
        <taxon>Methylocaldum</taxon>
    </lineage>
</organism>
<accession>A0ABM9I448</accession>
<gene>
    <name evidence="1" type="ORF">MSZNOR_3052</name>
</gene>
<dbReference type="Proteomes" id="UP001162030">
    <property type="component" value="Chromosome"/>
</dbReference>